<gene>
    <name evidence="2" type="ORF">MNBD_GAMMA24-1599</name>
</gene>
<dbReference type="InterPro" id="IPR005180">
    <property type="entry name" value="DUF302"/>
</dbReference>
<dbReference type="InterPro" id="IPR035923">
    <property type="entry name" value="TT1751-like_sf"/>
</dbReference>
<name>A0A3B1CCR0_9ZZZZ</name>
<dbReference type="PANTHER" id="PTHR38342">
    <property type="entry name" value="SLR5037 PROTEIN"/>
    <property type="match status" value="1"/>
</dbReference>
<accession>A0A3B1CCR0</accession>
<organism evidence="2">
    <name type="scientific">hydrothermal vent metagenome</name>
    <dbReference type="NCBI Taxonomy" id="652676"/>
    <lineage>
        <taxon>unclassified sequences</taxon>
        <taxon>metagenomes</taxon>
        <taxon>ecological metagenomes</taxon>
    </lineage>
</organism>
<dbReference type="PANTHER" id="PTHR38342:SF1">
    <property type="entry name" value="SLR5037 PROTEIN"/>
    <property type="match status" value="1"/>
</dbReference>
<proteinExistence type="predicted"/>
<feature type="domain" description="DUF302" evidence="1">
    <location>
        <begin position="73"/>
        <end position="132"/>
    </location>
</feature>
<dbReference type="Gene3D" id="3.30.310.70">
    <property type="entry name" value="TT1751-like domain"/>
    <property type="match status" value="1"/>
</dbReference>
<dbReference type="AlphaFoldDB" id="A0A3B1CCR0"/>
<reference evidence="2" key="1">
    <citation type="submission" date="2018-06" db="EMBL/GenBank/DDBJ databases">
        <authorList>
            <person name="Zhirakovskaya E."/>
        </authorList>
    </citation>
    <scope>NUCLEOTIDE SEQUENCE</scope>
</reference>
<dbReference type="Pfam" id="PF03625">
    <property type="entry name" value="DUF302"/>
    <property type="match status" value="1"/>
</dbReference>
<protein>
    <recommendedName>
        <fullName evidence="1">DUF302 domain-containing protein</fullName>
    </recommendedName>
</protein>
<evidence type="ECO:0000259" key="1">
    <source>
        <dbReference type="Pfam" id="PF03625"/>
    </source>
</evidence>
<dbReference type="CDD" id="cd14797">
    <property type="entry name" value="DUF302"/>
    <property type="match status" value="1"/>
</dbReference>
<sequence length="169" mass="18924">MKLKKAIFLSVTLLCVYYSAYAEKSVLPVIRFDISQTVSKLPLADDVSADDAIIALKSKAIELNMKFVAHQPLSKELKARGIKSGRLEIFQFCNPEDAHKMVKFNPIFAAYMPCRIALVEDENGKVWLMMINLDMLINNTDLPPKLKTIAMRINKTLAQIMQAGASGDF</sequence>
<dbReference type="EMBL" id="UOFZ01000179">
    <property type="protein sequence ID" value="VAX14577.1"/>
    <property type="molecule type" value="Genomic_DNA"/>
</dbReference>
<dbReference type="SUPFAM" id="SSF103247">
    <property type="entry name" value="TT1751-like"/>
    <property type="match status" value="1"/>
</dbReference>
<evidence type="ECO:0000313" key="2">
    <source>
        <dbReference type="EMBL" id="VAX14577.1"/>
    </source>
</evidence>